<comment type="similarity">
    <text evidence="2 5">Belongs to the flagella basal body rod proteins family.</text>
</comment>
<dbReference type="PANTHER" id="PTHR30435:SF1">
    <property type="entry name" value="FLAGELLAR HOOK PROTEIN FLGE"/>
    <property type="match status" value="1"/>
</dbReference>
<dbReference type="Pfam" id="PF07559">
    <property type="entry name" value="FlgE_D2"/>
    <property type="match status" value="1"/>
</dbReference>
<dbReference type="InterPro" id="IPR001444">
    <property type="entry name" value="Flag_bb_rod_N"/>
</dbReference>
<evidence type="ECO:0000313" key="11">
    <source>
        <dbReference type="Proteomes" id="UP000503251"/>
    </source>
</evidence>
<dbReference type="Pfam" id="PF00460">
    <property type="entry name" value="Flg_bb_rod"/>
    <property type="match status" value="1"/>
</dbReference>
<dbReference type="NCBIfam" id="TIGR03506">
    <property type="entry name" value="FlgEFG_subfam"/>
    <property type="match status" value="1"/>
</dbReference>
<dbReference type="InterPro" id="IPR010930">
    <property type="entry name" value="Flg_bb/hook_C_dom"/>
</dbReference>
<feature type="domain" description="Flagellar hook protein FlgE D2" evidence="8">
    <location>
        <begin position="198"/>
        <end position="410"/>
    </location>
</feature>
<evidence type="ECO:0000259" key="6">
    <source>
        <dbReference type="Pfam" id="PF00460"/>
    </source>
</evidence>
<evidence type="ECO:0000313" key="10">
    <source>
        <dbReference type="EMBL" id="QJT10842.1"/>
    </source>
</evidence>
<evidence type="ECO:0000256" key="4">
    <source>
        <dbReference type="ARBA" id="ARBA00023143"/>
    </source>
</evidence>
<dbReference type="RefSeq" id="WP_171268193.1">
    <property type="nucleotide sequence ID" value="NZ_CP039543.1"/>
</dbReference>
<feature type="domain" description="Flagellar basal-body/hook protein C-terminal" evidence="7">
    <location>
        <begin position="485"/>
        <end position="528"/>
    </location>
</feature>
<dbReference type="InterPro" id="IPR011491">
    <property type="entry name" value="FlgE_D2"/>
</dbReference>
<evidence type="ECO:0000259" key="8">
    <source>
        <dbReference type="Pfam" id="PF07559"/>
    </source>
</evidence>
<dbReference type="InterPro" id="IPR037058">
    <property type="entry name" value="Falgellar_hook_FlgE_sf"/>
</dbReference>
<feature type="domain" description="Flagellar basal body rod protein N-terminal" evidence="6">
    <location>
        <begin position="8"/>
        <end position="38"/>
    </location>
</feature>
<dbReference type="InterPro" id="IPR053967">
    <property type="entry name" value="LlgE_F_G-like_D1"/>
</dbReference>
<dbReference type="Gene3D" id="2.60.98.20">
    <property type="entry name" value="Flagellar hook protein FlgE"/>
    <property type="match status" value="1"/>
</dbReference>
<dbReference type="Pfam" id="PF22692">
    <property type="entry name" value="LlgE_F_G_D1"/>
    <property type="match status" value="1"/>
</dbReference>
<gene>
    <name evidence="10" type="ORF">E8L03_18835</name>
</gene>
<protein>
    <recommendedName>
        <fullName evidence="3 5">Flagellar hook protein FlgE</fullName>
    </recommendedName>
</protein>
<keyword evidence="10" id="KW-0966">Cell projection</keyword>
<keyword evidence="10" id="KW-0282">Flagellum</keyword>
<reference evidence="10 11" key="1">
    <citation type="submission" date="2019-04" db="EMBL/GenBank/DDBJ databases">
        <title>Isolation and culture of sulfate reducing bacteria from the cold seep of the South China Sea.</title>
        <authorList>
            <person name="Sun C."/>
            <person name="Liu R."/>
        </authorList>
    </citation>
    <scope>NUCLEOTIDE SEQUENCE [LARGE SCALE GENOMIC DNA]</scope>
    <source>
        <strain evidence="10 11">CS1</strain>
    </source>
</reference>
<keyword evidence="11" id="KW-1185">Reference proteome</keyword>
<evidence type="ECO:0000259" key="7">
    <source>
        <dbReference type="Pfam" id="PF06429"/>
    </source>
</evidence>
<dbReference type="InterPro" id="IPR019776">
    <property type="entry name" value="Flagellar_basal_body_rod_CS"/>
</dbReference>
<evidence type="ECO:0000256" key="5">
    <source>
        <dbReference type="RuleBase" id="RU362116"/>
    </source>
</evidence>
<proteinExistence type="inferred from homology"/>
<dbReference type="PROSITE" id="PS00588">
    <property type="entry name" value="FLAGELLA_BB_ROD"/>
    <property type="match status" value="1"/>
</dbReference>
<keyword evidence="10" id="KW-0969">Cilium</keyword>
<dbReference type="EMBL" id="CP039543">
    <property type="protein sequence ID" value="QJT10842.1"/>
    <property type="molecule type" value="Genomic_DNA"/>
</dbReference>
<accession>A0ABX6NMA4</accession>
<dbReference type="PANTHER" id="PTHR30435">
    <property type="entry name" value="FLAGELLAR PROTEIN"/>
    <property type="match status" value="1"/>
</dbReference>
<dbReference type="Proteomes" id="UP000503251">
    <property type="component" value="Chromosome"/>
</dbReference>
<sequence length="530" mass="56198">MSTLTGAMYTGIAGLSTHSKGISVVGNNLANSSTVGYKSTSIQFEDMFYSSLHTANGPDQIGHGSSVSTLYSDFSAGSYEDTASPTDVACTGKGFFVVTDPTTGRNYYTRAGHFSFNEDGYLINAQGYRVQGWEADPAHKGNGVSTKGALGDIRFDDLQSPPEATSFMTLLVNLDKDSEERSANPTDPFFSLQQEWDGTADPPMGENSYTYQSSMVVYDEAGGSHEVTIYFDPVQDDSVVSDAGGGQVWEYIITCDPSEDGRTIDGQELSSTSSAGLLMTGTLTFDSSSQLTGMTAFTLNGAATGDLHDLTNWTPADIGDDGNPMFTANFSGSDNASYTGDAEALNIGIDFGIHDNTPSATGWDSAVADASLIGSDIANLFNFEEPVISSNATTAYGRSSSTLSRSQDGYPPGFLEDVEIDDNGVITGIFSNDQSMELYVLGLADFANYQGLINEGGNLYSASGDSGLPITGVAGTNQFGSVASNKLELSNVDYSGEMVDLIRYQRGYQSNSKVITTVDTLLQEAINLKR</sequence>
<dbReference type="Pfam" id="PF06429">
    <property type="entry name" value="Flg_bbr_C"/>
    <property type="match status" value="1"/>
</dbReference>
<keyword evidence="4 5" id="KW-0975">Bacterial flagellum</keyword>
<evidence type="ECO:0000256" key="3">
    <source>
        <dbReference type="ARBA" id="ARBA00019015"/>
    </source>
</evidence>
<organism evidence="10 11">
    <name type="scientific">Oceanidesulfovibrio marinus</name>
    <dbReference type="NCBI Taxonomy" id="370038"/>
    <lineage>
        <taxon>Bacteria</taxon>
        <taxon>Pseudomonadati</taxon>
        <taxon>Thermodesulfobacteriota</taxon>
        <taxon>Desulfovibrionia</taxon>
        <taxon>Desulfovibrionales</taxon>
        <taxon>Desulfovibrionaceae</taxon>
        <taxon>Oceanidesulfovibrio</taxon>
    </lineage>
</organism>
<dbReference type="InterPro" id="IPR037925">
    <property type="entry name" value="FlgE/F/G-like"/>
</dbReference>
<feature type="domain" description="Flagellar hook protein FlgE/F/G-like D1" evidence="9">
    <location>
        <begin position="90"/>
        <end position="158"/>
    </location>
</feature>
<evidence type="ECO:0000256" key="2">
    <source>
        <dbReference type="ARBA" id="ARBA00009677"/>
    </source>
</evidence>
<evidence type="ECO:0000259" key="9">
    <source>
        <dbReference type="Pfam" id="PF22692"/>
    </source>
</evidence>
<comment type="subcellular location">
    <subcellularLocation>
        <location evidence="1 5">Bacterial flagellum basal body</location>
    </subcellularLocation>
</comment>
<name>A0ABX6NMA4_9BACT</name>
<dbReference type="SUPFAM" id="SSF117143">
    <property type="entry name" value="Flagellar hook protein flgE"/>
    <property type="match status" value="1"/>
</dbReference>
<comment type="function">
    <text evidence="5">A flexible structure which links the flagellar filament to the drive apparatus in the basal body.</text>
</comment>
<dbReference type="InterPro" id="IPR020013">
    <property type="entry name" value="Flagellar_FlgE/F/G"/>
</dbReference>
<evidence type="ECO:0000256" key="1">
    <source>
        <dbReference type="ARBA" id="ARBA00004117"/>
    </source>
</evidence>